<dbReference type="EMBL" id="GEFM01004351">
    <property type="protein sequence ID" value="JAP71445.1"/>
    <property type="molecule type" value="mRNA"/>
</dbReference>
<evidence type="ECO:0000259" key="13">
    <source>
        <dbReference type="Pfam" id="PF00955"/>
    </source>
</evidence>
<comment type="subcellular location">
    <subcellularLocation>
        <location evidence="1">Cell membrane</location>
        <topology evidence="1">Multi-pass membrane protein</topology>
    </subcellularLocation>
    <subcellularLocation>
        <location evidence="11">Membrane</location>
        <topology evidence="11">Multi-pass membrane protein</topology>
    </subcellularLocation>
</comment>
<feature type="transmembrane region" description="Helical" evidence="11">
    <location>
        <begin position="1093"/>
        <end position="1122"/>
    </location>
</feature>
<dbReference type="GO" id="GO:0005452">
    <property type="term" value="F:solute:inorganic anion antiporter activity"/>
    <property type="evidence" value="ECO:0007669"/>
    <property type="project" value="InterPro"/>
</dbReference>
<evidence type="ECO:0000256" key="4">
    <source>
        <dbReference type="ARBA" id="ARBA00022475"/>
    </source>
</evidence>
<keyword evidence="6 11" id="KW-0812">Transmembrane</keyword>
<name>A0A131XYZ7_IXORI</name>
<dbReference type="Gene3D" id="3.40.930.10">
    <property type="entry name" value="Mannitol-specific EII, Chain A"/>
    <property type="match status" value="1"/>
</dbReference>
<dbReference type="InterPro" id="IPR003020">
    <property type="entry name" value="HCO3_transpt_euk"/>
</dbReference>
<feature type="domain" description="Bicarbonate transporter-like transmembrane" evidence="13">
    <location>
        <begin position="759"/>
        <end position="1321"/>
    </location>
</feature>
<keyword evidence="4" id="KW-1003">Cell membrane</keyword>
<keyword evidence="3 11" id="KW-0813">Transport</keyword>
<evidence type="ECO:0000256" key="8">
    <source>
        <dbReference type="ARBA" id="ARBA00023065"/>
    </source>
</evidence>
<dbReference type="InterPro" id="IPR011531">
    <property type="entry name" value="HCO3_transpt-like_TM_dom"/>
</dbReference>
<keyword evidence="8 11" id="KW-0406">Ion transport</keyword>
<feature type="compositionally biased region" description="Basic residues" evidence="12">
    <location>
        <begin position="64"/>
        <end position="80"/>
    </location>
</feature>
<feature type="transmembrane region" description="Helical" evidence="11">
    <location>
        <begin position="1004"/>
        <end position="1022"/>
    </location>
</feature>
<dbReference type="PRINTS" id="PR01231">
    <property type="entry name" value="HCO3TRNSPORT"/>
</dbReference>
<evidence type="ECO:0000256" key="2">
    <source>
        <dbReference type="ARBA" id="ARBA00010993"/>
    </source>
</evidence>
<dbReference type="PANTHER" id="PTHR11453:SF47">
    <property type="entry name" value="ANION EXCHANGE PROTEIN"/>
    <property type="match status" value="1"/>
</dbReference>
<evidence type="ECO:0000256" key="12">
    <source>
        <dbReference type="SAM" id="MobiDB-lite"/>
    </source>
</evidence>
<keyword evidence="5" id="KW-0039">Anion exchange</keyword>
<feature type="domain" description="Band 3 cytoplasmic" evidence="14">
    <location>
        <begin position="406"/>
        <end position="713"/>
    </location>
</feature>
<evidence type="ECO:0000313" key="15">
    <source>
        <dbReference type="EMBL" id="JAP71445.1"/>
    </source>
</evidence>
<evidence type="ECO:0000256" key="9">
    <source>
        <dbReference type="ARBA" id="ARBA00023136"/>
    </source>
</evidence>
<evidence type="ECO:0000256" key="1">
    <source>
        <dbReference type="ARBA" id="ARBA00004651"/>
    </source>
</evidence>
<dbReference type="GO" id="GO:0015701">
    <property type="term" value="P:bicarbonate transport"/>
    <property type="evidence" value="ECO:0007669"/>
    <property type="project" value="TreeGrafter"/>
</dbReference>
<evidence type="ECO:0000256" key="10">
    <source>
        <dbReference type="ARBA" id="ARBA00049347"/>
    </source>
</evidence>
<evidence type="ECO:0000256" key="7">
    <source>
        <dbReference type="ARBA" id="ARBA00022989"/>
    </source>
</evidence>
<comment type="similarity">
    <text evidence="2 11">Belongs to the anion exchanger (TC 2.A.31) family.</text>
</comment>
<feature type="transmembrane region" description="Helical" evidence="11">
    <location>
        <begin position="873"/>
        <end position="891"/>
    </location>
</feature>
<proteinExistence type="evidence at transcript level"/>
<feature type="transmembrane region" description="Helical" evidence="11">
    <location>
        <begin position="788"/>
        <end position="809"/>
    </location>
</feature>
<dbReference type="InterPro" id="IPR013769">
    <property type="entry name" value="Band3_cytoplasmic_dom"/>
</dbReference>
<dbReference type="FunFam" id="1.10.287.570:FF:000001">
    <property type="entry name" value="Anion exchange protein"/>
    <property type="match status" value="1"/>
</dbReference>
<feature type="compositionally biased region" description="Polar residues" evidence="12">
    <location>
        <begin position="237"/>
        <end position="248"/>
    </location>
</feature>
<feature type="transmembrane region" description="Helical" evidence="11">
    <location>
        <begin position="842"/>
        <end position="861"/>
    </location>
</feature>
<dbReference type="Pfam" id="PF07565">
    <property type="entry name" value="Band_3_cyto"/>
    <property type="match status" value="1"/>
</dbReference>
<reference evidence="15" key="1">
    <citation type="submission" date="2016-02" db="EMBL/GenBank/DDBJ databases">
        <title>RNAseq analyses of the midgut from blood- or serum-fed Ixodes ricinus ticks.</title>
        <authorList>
            <person name="Perner J."/>
            <person name="Provaznik J."/>
            <person name="Schrenkova J."/>
            <person name="Urbanova V."/>
            <person name="Ribeiro J.M."/>
            <person name="Kopacek P."/>
        </authorList>
    </citation>
    <scope>NUCLEOTIDE SEQUENCE</scope>
    <source>
        <tissue evidence="15">Gut</tissue>
    </source>
</reference>
<organism evidence="15">
    <name type="scientific">Ixodes ricinus</name>
    <name type="common">Common tick</name>
    <name type="synonym">Acarus ricinus</name>
    <dbReference type="NCBI Taxonomy" id="34613"/>
    <lineage>
        <taxon>Eukaryota</taxon>
        <taxon>Metazoa</taxon>
        <taxon>Ecdysozoa</taxon>
        <taxon>Arthropoda</taxon>
        <taxon>Chelicerata</taxon>
        <taxon>Arachnida</taxon>
        <taxon>Acari</taxon>
        <taxon>Parasitiformes</taxon>
        <taxon>Ixodida</taxon>
        <taxon>Ixodoidea</taxon>
        <taxon>Ixodidae</taxon>
        <taxon>Ixodinae</taxon>
        <taxon>Ixodes</taxon>
    </lineage>
</organism>
<dbReference type="NCBIfam" id="TIGR00834">
    <property type="entry name" value="ae"/>
    <property type="match status" value="1"/>
</dbReference>
<evidence type="ECO:0000256" key="3">
    <source>
        <dbReference type="ARBA" id="ARBA00022448"/>
    </source>
</evidence>
<evidence type="ECO:0000256" key="5">
    <source>
        <dbReference type="ARBA" id="ARBA00022681"/>
    </source>
</evidence>
<feature type="compositionally biased region" description="Basic residues" evidence="12">
    <location>
        <begin position="291"/>
        <end position="309"/>
    </location>
</feature>
<dbReference type="SUPFAM" id="SSF55804">
    <property type="entry name" value="Phoshotransferase/anion transport protein"/>
    <property type="match status" value="1"/>
</dbReference>
<dbReference type="Pfam" id="PF00955">
    <property type="entry name" value="HCO3_cotransp"/>
    <property type="match status" value="1"/>
</dbReference>
<dbReference type="Gene3D" id="1.10.287.570">
    <property type="entry name" value="Helical hairpin bin"/>
    <property type="match status" value="1"/>
</dbReference>
<dbReference type="PANTHER" id="PTHR11453">
    <property type="entry name" value="ANION EXCHANGE PROTEIN"/>
    <property type="match status" value="1"/>
</dbReference>
<feature type="compositionally biased region" description="Basic and acidic residues" evidence="12">
    <location>
        <begin position="36"/>
        <end position="49"/>
    </location>
</feature>
<dbReference type="GO" id="GO:0008509">
    <property type="term" value="F:monoatomic anion transmembrane transporter activity"/>
    <property type="evidence" value="ECO:0007669"/>
    <property type="project" value="InterPro"/>
</dbReference>
<dbReference type="GO" id="GO:0051453">
    <property type="term" value="P:regulation of intracellular pH"/>
    <property type="evidence" value="ECO:0007669"/>
    <property type="project" value="TreeGrafter"/>
</dbReference>
<dbReference type="InterPro" id="IPR001717">
    <property type="entry name" value="Anion_exchange"/>
</dbReference>
<protein>
    <recommendedName>
        <fullName evidence="11">Anion exchange protein</fullName>
    </recommendedName>
</protein>
<keyword evidence="9 11" id="KW-0472">Membrane</keyword>
<evidence type="ECO:0000256" key="11">
    <source>
        <dbReference type="RuleBase" id="RU362035"/>
    </source>
</evidence>
<feature type="transmembrane region" description="Helical" evidence="11">
    <location>
        <begin position="1219"/>
        <end position="1246"/>
    </location>
</feature>
<dbReference type="GO" id="GO:0005886">
    <property type="term" value="C:plasma membrane"/>
    <property type="evidence" value="ECO:0007669"/>
    <property type="project" value="UniProtKB-SubCell"/>
</dbReference>
<keyword evidence="7 11" id="KW-1133">Transmembrane helix</keyword>
<sequence>MEGRRMSSQLWKDEGSVLEAIDELMAPSSDFSLSDIQDKQEAKSTKEHLYDEEDYKMHRGAGFPHHHQPLKKLHYHRRKSSVPSTSSNQDSPELAAVAETQEPSSPQESKTLEETDEPAAGSDAPQADKTLSAESATSGAALVDPLEGSSKPGKARSVPRIFLSTATSQPEVEIHPDAPPAPPKPKSSDTSLAEKPLKSSLKKPSMTPDDQPLGSYGFFPNIDTRTAEYGKQCSDAPLSSTVRESSLEPNEGEGGQHKVAFILGSDSTEEASPPQPTVPEGAPVSSSKGAQLHRAKDRHHHHHHRHKHRRYIYDPSLMILHDAEEKHRVVTEPEEAMTLQSADLEDMASHRFEDPKGMRRHKILAKNTVLSFLHPTPEDSLDVPAPDSGKRYSVPFMKKLYDRKPHEIFVELDELVPDATREAYEWKETARWIKYEENLEEDVDRWGKPHVASLSFHSLLCLRKCLEQGTVLLDLEEKDLTGIANRVVDNMVHTEQIPAESHGSVLRALLLRHRHGAERSLNTFLRRNSSGTFTALKSLRSASLVSNFTSSSQDNGNAGNRSMPLLTADTRISIDKGSHEENEPFLLGCSTDDLRKPDANILRRIPEDAEATAVLVGGLEYLEQPTIAFVRLARGQVMPNMMEVPIPVRFFFILLGPINSDLDYHEIGRSVSTLMSNTSFHTAAYKAEDRRDLLRAINEFLDDSIVLPPGDWDRKSLLPVDDIKKKYDDIRKRKMSKKKTTLSLEEKLPQYEPLQRSGRLFGGLVSDVKHRLPWYLSDFRDALNGQCLATAIFIYFAALSGAVTFGGLLGDKTSNLIGVSETLVATCATGVLFSLLSGQPLVIIGVTGPVLLFDELLYAFCKENDIEFLAIRVWIGMWIAVLATLVVAFEGSALVRFFTRFTQEIFASLISLLYIYESFYKLYMVSQLLLFLFGLPPRDADLDKVPSLFQIFVTHPLLSGNAYCDNSTSDFTGANYSLANYSFSNWTMEDDFILDVPPMRQPNTALLSLILMFSTFFLADFLRKFRNSSFLGRNARRALGDFGIPIAIILVVTVDFFIPNTYSQKLQVPNGLSTSNETRGWIISPVSSTHPFVWWHIFVAAIGALLVFILMFLEIEICELILSKKERKLQKGSGFHLDLLLICYMELGCAFIGAPWMCAATVRSVSHLASLTVMSRTHAPGESPHIIGVKEQRVTNLLVSLLVGLSVFMSPLLREVPVAVLFGVFLYMGITSMIGIQLFERIILFFKPTKHFPSVPYAQKVKATKMHLYTVIQVVCLILLWAVKSSSLALAFPFVLLLMIPLRLQLKYLFTEKELECLDGDDGGLQSDEEDDPDFYQQTILPS</sequence>
<dbReference type="PRINTS" id="PR00165">
    <property type="entry name" value="ANIONEXCHNGR"/>
</dbReference>
<dbReference type="InterPro" id="IPR016152">
    <property type="entry name" value="PTrfase/Anion_transptr"/>
</dbReference>
<accession>A0A131XYZ7</accession>
<comment type="catalytic activity">
    <reaction evidence="10">
        <text>hydrogencarbonate(in) + chloride(out) = hydrogencarbonate(out) + chloride(in)</text>
        <dbReference type="Rhea" id="RHEA:72363"/>
        <dbReference type="ChEBI" id="CHEBI:17544"/>
        <dbReference type="ChEBI" id="CHEBI:17996"/>
    </reaction>
</comment>
<dbReference type="FunFam" id="3.40.930.10:FF:000020">
    <property type="entry name" value="Anion exchange protein"/>
    <property type="match status" value="1"/>
</dbReference>
<evidence type="ECO:0000259" key="14">
    <source>
        <dbReference type="Pfam" id="PF07565"/>
    </source>
</evidence>
<feature type="compositionally biased region" description="Polar residues" evidence="12">
    <location>
        <begin position="81"/>
        <end position="91"/>
    </location>
</feature>
<evidence type="ECO:0000256" key="6">
    <source>
        <dbReference type="ARBA" id="ARBA00022692"/>
    </source>
</evidence>
<feature type="transmembrane region" description="Helical" evidence="11">
    <location>
        <begin position="1042"/>
        <end position="1062"/>
    </location>
</feature>
<feature type="region of interest" description="Disordered" evidence="12">
    <location>
        <begin position="267"/>
        <end position="309"/>
    </location>
</feature>
<comment type="caution">
    <text evidence="11">Lacks conserved residue(s) required for the propagation of feature annotation.</text>
</comment>
<feature type="region of interest" description="Disordered" evidence="12">
    <location>
        <begin position="31"/>
        <end position="255"/>
    </location>
</feature>